<keyword evidence="1" id="KW-0472">Membrane</keyword>
<accession>A0ABW2Q245</accession>
<name>A0ABW2Q245_9MICO</name>
<comment type="caution">
    <text evidence="2">The sequence shown here is derived from an EMBL/GenBank/DDBJ whole genome shotgun (WGS) entry which is preliminary data.</text>
</comment>
<reference evidence="3" key="1">
    <citation type="journal article" date="2019" name="Int. J. Syst. Evol. Microbiol.">
        <title>The Global Catalogue of Microorganisms (GCM) 10K type strain sequencing project: providing services to taxonomists for standard genome sequencing and annotation.</title>
        <authorList>
            <consortium name="The Broad Institute Genomics Platform"/>
            <consortium name="The Broad Institute Genome Sequencing Center for Infectious Disease"/>
            <person name="Wu L."/>
            <person name="Ma J."/>
        </authorList>
    </citation>
    <scope>NUCLEOTIDE SEQUENCE [LARGE SCALE GENOMIC DNA]</scope>
    <source>
        <strain evidence="3">JCM 1490</strain>
    </source>
</reference>
<organism evidence="2 3">
    <name type="scientific">Georgenia alba</name>
    <dbReference type="NCBI Taxonomy" id="2233858"/>
    <lineage>
        <taxon>Bacteria</taxon>
        <taxon>Bacillati</taxon>
        <taxon>Actinomycetota</taxon>
        <taxon>Actinomycetes</taxon>
        <taxon>Micrococcales</taxon>
        <taxon>Bogoriellaceae</taxon>
        <taxon>Georgenia</taxon>
    </lineage>
</organism>
<keyword evidence="1" id="KW-0812">Transmembrane</keyword>
<keyword evidence="3" id="KW-1185">Reference proteome</keyword>
<feature type="transmembrane region" description="Helical" evidence="1">
    <location>
        <begin position="65"/>
        <end position="87"/>
    </location>
</feature>
<dbReference type="RefSeq" id="WP_382390175.1">
    <property type="nucleotide sequence ID" value="NZ_JBHTCQ010000001.1"/>
</dbReference>
<dbReference type="PANTHER" id="PTHR37309">
    <property type="entry name" value="SLR0284 PROTEIN"/>
    <property type="match status" value="1"/>
</dbReference>
<feature type="transmembrane region" description="Helical" evidence="1">
    <location>
        <begin position="7"/>
        <end position="27"/>
    </location>
</feature>
<dbReference type="InterPro" id="IPR007165">
    <property type="entry name" value="Phage_holin_4_2"/>
</dbReference>
<dbReference type="Pfam" id="PF04020">
    <property type="entry name" value="Phage_holin_4_2"/>
    <property type="match status" value="1"/>
</dbReference>
<protein>
    <submittedName>
        <fullName evidence="2">Phage holin family protein</fullName>
    </submittedName>
</protein>
<feature type="transmembrane region" description="Helical" evidence="1">
    <location>
        <begin position="99"/>
        <end position="121"/>
    </location>
</feature>
<keyword evidence="1" id="KW-1133">Transmembrane helix</keyword>
<feature type="transmembrane region" description="Helical" evidence="1">
    <location>
        <begin position="33"/>
        <end position="53"/>
    </location>
</feature>
<evidence type="ECO:0000313" key="2">
    <source>
        <dbReference type="EMBL" id="MFC7403579.1"/>
    </source>
</evidence>
<proteinExistence type="predicted"/>
<evidence type="ECO:0000313" key="3">
    <source>
        <dbReference type="Proteomes" id="UP001596455"/>
    </source>
</evidence>
<evidence type="ECO:0000256" key="1">
    <source>
        <dbReference type="SAM" id="Phobius"/>
    </source>
</evidence>
<dbReference type="EMBL" id="JBHTCQ010000001">
    <property type="protein sequence ID" value="MFC7403579.1"/>
    <property type="molecule type" value="Genomic_DNA"/>
</dbReference>
<gene>
    <name evidence="2" type="ORF">ACFQQL_00555</name>
</gene>
<dbReference type="Proteomes" id="UP001596455">
    <property type="component" value="Unassembled WGS sequence"/>
</dbReference>
<dbReference type="PANTHER" id="PTHR37309:SF1">
    <property type="entry name" value="SLR0284 PROTEIN"/>
    <property type="match status" value="1"/>
</dbReference>
<sequence length="125" mass="13432">MRFVIRLLVNAAAIWLCDWLFGGIALAPSSSTGQMILSLAVVALVFTLVNMLVKPVVKVLSLPFYIITLGLFFLVVNALMLLLTGWITSFTNFGLSVDGFGTAVVAGVVIAVVSWLLHLVIPGKR</sequence>